<proteinExistence type="predicted"/>
<dbReference type="OrthoDB" id="391958at2"/>
<evidence type="ECO:0000313" key="1">
    <source>
        <dbReference type="EMBL" id="AUF83846.1"/>
    </source>
</evidence>
<protein>
    <recommendedName>
        <fullName evidence="3">Dephospho-CoA kinase</fullName>
    </recommendedName>
</protein>
<dbReference type="Proteomes" id="UP000233419">
    <property type="component" value="Chromosome"/>
</dbReference>
<dbReference type="KEGG" id="msyr:CXP39_03585"/>
<dbReference type="Gene3D" id="3.40.50.300">
    <property type="entry name" value="P-loop containing nucleotide triphosphate hydrolases"/>
    <property type="match status" value="1"/>
</dbReference>
<accession>A0A2K9BKT9</accession>
<reference evidence="1 2" key="1">
    <citation type="submission" date="2017-12" db="EMBL/GenBank/DDBJ databases">
        <title>Mesoplasma syrphidae YJS, Complete Genome.</title>
        <authorList>
            <person name="Knight T.F."/>
            <person name="Citino T."/>
            <person name="Rubinstein R."/>
            <person name="Neuschaefer Z."/>
        </authorList>
    </citation>
    <scope>NUCLEOTIDE SEQUENCE [LARGE SCALE GENOMIC DNA]</scope>
    <source>
        <strain evidence="1 2">YJS</strain>
    </source>
</reference>
<dbReference type="SUPFAM" id="SSF52540">
    <property type="entry name" value="P-loop containing nucleoside triphosphate hydrolases"/>
    <property type="match status" value="1"/>
</dbReference>
<sequence length="195" mass="22554">MKAKNIFFLSGLSESGKSLAGEWATSMGIFRLKIIYFEKIIANIKGLSMNNKTETENVIKILYSDEQKMFKEFRDHIYEFMVANKCSAISLESLYRAKLADSFKKDSRFNTEVIYIEADIQKRIEREYLKQKDANKTANIKQIEKETTEKDLFKISNGVLDVKKIATKIINNDNSMEEFKAEIVKIFDSNKNSKA</sequence>
<name>A0A2K9BKT9_9MOLU</name>
<dbReference type="EMBL" id="CP025257">
    <property type="protein sequence ID" value="AUF83846.1"/>
    <property type="molecule type" value="Genomic_DNA"/>
</dbReference>
<evidence type="ECO:0008006" key="3">
    <source>
        <dbReference type="Google" id="ProtNLM"/>
    </source>
</evidence>
<gene>
    <name evidence="1" type="ORF">CXP39_03585</name>
</gene>
<organism evidence="1 2">
    <name type="scientific">Mesoplasma syrphidae</name>
    <dbReference type="NCBI Taxonomy" id="225999"/>
    <lineage>
        <taxon>Bacteria</taxon>
        <taxon>Bacillati</taxon>
        <taxon>Mycoplasmatota</taxon>
        <taxon>Mollicutes</taxon>
        <taxon>Entomoplasmatales</taxon>
        <taxon>Entomoplasmataceae</taxon>
        <taxon>Mesoplasma</taxon>
    </lineage>
</organism>
<keyword evidence="2" id="KW-1185">Reference proteome</keyword>
<dbReference type="RefSeq" id="WP_027048231.1">
    <property type="nucleotide sequence ID" value="NZ_CP025257.1"/>
</dbReference>
<dbReference type="AlphaFoldDB" id="A0A2K9BKT9"/>
<evidence type="ECO:0000313" key="2">
    <source>
        <dbReference type="Proteomes" id="UP000233419"/>
    </source>
</evidence>
<dbReference type="InterPro" id="IPR027417">
    <property type="entry name" value="P-loop_NTPase"/>
</dbReference>